<feature type="compositionally biased region" description="Basic and acidic residues" evidence="5">
    <location>
        <begin position="96"/>
        <end position="111"/>
    </location>
</feature>
<feature type="domain" description="RRM" evidence="6">
    <location>
        <begin position="366"/>
        <end position="445"/>
    </location>
</feature>
<sequence>MSDYNKLTVPKLKAMCEERGIEVPKKAKKADVVALLEEADEKGDGGEEEKEEEVKEEVKEEVEEEVKDEKVIAEHKEEPTPAPAPAPSPAKAKRKRSEDEAPAPEEKKAKTEPAPAPAPAPAPTPAPEPTPMEAESTTTMTSAPAPVFKPPPKVDRPPSRPKRMPPKHPTLDNGERYMRWIDDRERWEERAERRKSKKSPWDVKPDPNDIAAISNPYGAPIPNPANGGAVVGGLARGFAGPNQATRHARRLYIGSLPNGTTEADVEDYFTRMIDENMRDGPPKGDKHVHNVYINHDRHFCFVEFRSVAVTTACERLDGATLPGRGTLKIRRPNDYDPNQVDPSIKIPTLDIGDLDIIENTVQDGPNKIFIGGLPYHLQDEQVKELLAAFGQIKAFHLVKENGSKNSKGYAFVEYKDHSKTAECVAGLNGMEGLGDKPLTVRVAIPRNNEQAARMEQVAANQAGGGSYGASDGHYGPTGGSGAAPVDVNAMLDAAFSGSTGIAAPPNHGGTTVDVNAMLDAAFAGSSMPPAGMPLANAEPATKVLVLLNMVTKEDLVDDEEYSDLYADIKEECEKFGTLYALKIPRVGEAGEMKVILEYATTEDSAKARGMLEGREFGDAVVSASYMSEGNYSSGTF</sequence>
<dbReference type="Pfam" id="PF12949">
    <property type="entry name" value="HeH"/>
    <property type="match status" value="1"/>
</dbReference>
<dbReference type="Pfam" id="PF00076">
    <property type="entry name" value="RRM_1"/>
    <property type="match status" value="1"/>
</dbReference>
<name>A0A9W7E674_9STRA</name>
<keyword evidence="1" id="KW-0507">mRNA processing</keyword>
<gene>
    <name evidence="7" type="ORF">TL16_g05239</name>
</gene>
<protein>
    <recommendedName>
        <fullName evidence="6">RRM domain-containing protein</fullName>
    </recommendedName>
</protein>
<feature type="domain" description="RRM" evidence="6">
    <location>
        <begin position="249"/>
        <end position="334"/>
    </location>
</feature>
<dbReference type="InterPro" id="IPR035979">
    <property type="entry name" value="RBD_domain_sf"/>
</dbReference>
<dbReference type="GO" id="GO:0003723">
    <property type="term" value="F:RNA binding"/>
    <property type="evidence" value="ECO:0007669"/>
    <property type="project" value="UniProtKB-UniRule"/>
</dbReference>
<dbReference type="InterPro" id="IPR036361">
    <property type="entry name" value="SAP_dom_sf"/>
</dbReference>
<evidence type="ECO:0000256" key="2">
    <source>
        <dbReference type="ARBA" id="ARBA00022884"/>
    </source>
</evidence>
<dbReference type="AlphaFoldDB" id="A0A9W7E674"/>
<dbReference type="InterPro" id="IPR012677">
    <property type="entry name" value="Nucleotide-bd_a/b_plait_sf"/>
</dbReference>
<dbReference type="SUPFAM" id="SSF54928">
    <property type="entry name" value="RNA-binding domain, RBD"/>
    <property type="match status" value="2"/>
</dbReference>
<dbReference type="Proteomes" id="UP001162640">
    <property type="component" value="Unassembled WGS sequence"/>
</dbReference>
<evidence type="ECO:0000313" key="8">
    <source>
        <dbReference type="Proteomes" id="UP001162640"/>
    </source>
</evidence>
<dbReference type="SMART" id="SM00959">
    <property type="entry name" value="Rho_N"/>
    <property type="match status" value="1"/>
</dbReference>
<dbReference type="CDD" id="cd12935">
    <property type="entry name" value="LEM_like"/>
    <property type="match status" value="1"/>
</dbReference>
<evidence type="ECO:0000256" key="1">
    <source>
        <dbReference type="ARBA" id="ARBA00022664"/>
    </source>
</evidence>
<dbReference type="InterPro" id="IPR000504">
    <property type="entry name" value="RRM_dom"/>
</dbReference>
<feature type="compositionally biased region" description="Basic and acidic residues" evidence="5">
    <location>
        <begin position="67"/>
        <end position="79"/>
    </location>
</feature>
<evidence type="ECO:0000256" key="5">
    <source>
        <dbReference type="SAM" id="MobiDB-lite"/>
    </source>
</evidence>
<dbReference type="SMART" id="SM00360">
    <property type="entry name" value="RRM"/>
    <property type="match status" value="2"/>
</dbReference>
<feature type="compositionally biased region" description="Low complexity" evidence="5">
    <location>
        <begin position="131"/>
        <end position="146"/>
    </location>
</feature>
<dbReference type="InterPro" id="IPR025856">
    <property type="entry name" value="HeH/LEM_domain"/>
</dbReference>
<dbReference type="GO" id="GO:0008380">
    <property type="term" value="P:RNA splicing"/>
    <property type="evidence" value="ECO:0007669"/>
    <property type="project" value="UniProtKB-KW"/>
</dbReference>
<dbReference type="GO" id="GO:0006397">
    <property type="term" value="P:mRNA processing"/>
    <property type="evidence" value="ECO:0007669"/>
    <property type="project" value="UniProtKB-KW"/>
</dbReference>
<dbReference type="Gene3D" id="3.30.70.330">
    <property type="match status" value="3"/>
</dbReference>
<dbReference type="Gene3D" id="1.10.720.30">
    <property type="entry name" value="SAP domain"/>
    <property type="match status" value="1"/>
</dbReference>
<dbReference type="InterPro" id="IPR011112">
    <property type="entry name" value="Rho-like_N"/>
</dbReference>
<dbReference type="CDD" id="cd12232">
    <property type="entry name" value="RRM3_U2AF65"/>
    <property type="match status" value="1"/>
</dbReference>
<feature type="compositionally biased region" description="Acidic residues" evidence="5">
    <location>
        <begin position="37"/>
        <end position="51"/>
    </location>
</feature>
<feature type="compositionally biased region" description="Pro residues" evidence="5">
    <location>
        <begin position="114"/>
        <end position="130"/>
    </location>
</feature>
<reference evidence="8" key="1">
    <citation type="journal article" date="2023" name="Commun. Biol.">
        <title>Genome analysis of Parmales, the sister group of diatoms, reveals the evolutionary specialization of diatoms from phago-mixotrophs to photoautotrophs.</title>
        <authorList>
            <person name="Ban H."/>
            <person name="Sato S."/>
            <person name="Yoshikawa S."/>
            <person name="Yamada K."/>
            <person name="Nakamura Y."/>
            <person name="Ichinomiya M."/>
            <person name="Sato N."/>
            <person name="Blanc-Mathieu R."/>
            <person name="Endo H."/>
            <person name="Kuwata A."/>
            <person name="Ogata H."/>
        </authorList>
    </citation>
    <scope>NUCLEOTIDE SEQUENCE [LARGE SCALE GENOMIC DNA]</scope>
</reference>
<comment type="caution">
    <text evidence="7">The sequence shown here is derived from an EMBL/GenBank/DDBJ whole genome shotgun (WGS) entry which is preliminary data.</text>
</comment>
<keyword evidence="3" id="KW-0508">mRNA splicing</keyword>
<dbReference type="PROSITE" id="PS50102">
    <property type="entry name" value="RRM"/>
    <property type="match status" value="2"/>
</dbReference>
<dbReference type="PANTHER" id="PTHR23139">
    <property type="entry name" value="RNA-BINDING PROTEIN"/>
    <property type="match status" value="1"/>
</dbReference>
<dbReference type="FunFam" id="3.30.70.330:FF:000097">
    <property type="entry name" value="U2 snRNP auxiliary factor large subunit"/>
    <property type="match status" value="1"/>
</dbReference>
<evidence type="ECO:0000259" key="6">
    <source>
        <dbReference type="PROSITE" id="PS50102"/>
    </source>
</evidence>
<proteinExistence type="predicted"/>
<dbReference type="EMBL" id="BLQM01000151">
    <property type="protein sequence ID" value="GMH69769.1"/>
    <property type="molecule type" value="Genomic_DNA"/>
</dbReference>
<keyword evidence="2 4" id="KW-0694">RNA-binding</keyword>
<dbReference type="GO" id="GO:0006353">
    <property type="term" value="P:DNA-templated transcription termination"/>
    <property type="evidence" value="ECO:0007669"/>
    <property type="project" value="InterPro"/>
</dbReference>
<feature type="region of interest" description="Disordered" evidence="5">
    <location>
        <begin position="36"/>
        <end position="177"/>
    </location>
</feature>
<evidence type="ECO:0000256" key="3">
    <source>
        <dbReference type="ARBA" id="ARBA00023187"/>
    </source>
</evidence>
<evidence type="ECO:0000256" key="4">
    <source>
        <dbReference type="PROSITE-ProRule" id="PRU00176"/>
    </source>
</evidence>
<accession>A0A9W7E674</accession>
<evidence type="ECO:0000313" key="7">
    <source>
        <dbReference type="EMBL" id="GMH69769.1"/>
    </source>
</evidence>
<organism evidence="7 8">
    <name type="scientific">Triparma laevis f. inornata</name>
    <dbReference type="NCBI Taxonomy" id="1714386"/>
    <lineage>
        <taxon>Eukaryota</taxon>
        <taxon>Sar</taxon>
        <taxon>Stramenopiles</taxon>
        <taxon>Ochrophyta</taxon>
        <taxon>Bolidophyceae</taxon>
        <taxon>Parmales</taxon>
        <taxon>Triparmaceae</taxon>
        <taxon>Triparma</taxon>
    </lineage>
</organism>
<dbReference type="CDD" id="cd12231">
    <property type="entry name" value="RRM2_U2AF65"/>
    <property type="match status" value="1"/>
</dbReference>